<dbReference type="eggNOG" id="COG3832">
    <property type="taxonomic scope" value="Bacteria"/>
</dbReference>
<proteinExistence type="predicted"/>
<evidence type="ECO:0000313" key="2">
    <source>
        <dbReference type="Proteomes" id="UP000028488"/>
    </source>
</evidence>
<dbReference type="EMBL" id="CP008947">
    <property type="protein sequence ID" value="AII09464.1"/>
    <property type="molecule type" value="Genomic_DNA"/>
</dbReference>
<dbReference type="InterPro" id="IPR023393">
    <property type="entry name" value="START-like_dom_sf"/>
</dbReference>
<protein>
    <submittedName>
        <fullName evidence="1">Cyclase</fullName>
    </submittedName>
</protein>
<name>A0A076F1A3_RHOOP</name>
<sequence>MALSVSGEFEIEAPQDQVMAALADVERIPEWSAVHKKVVVESRFDDGRPRTVRMTLAVLGVADTQLAEHKWLGDEQMSWTLLESEKQKCQEGEYRLTPTARGTSVHLTMSVEPKVWVPKSVLRQGQKQAVRLIRKGFTKFVLENYV</sequence>
<dbReference type="Proteomes" id="UP000028488">
    <property type="component" value="Chromosome"/>
</dbReference>
<dbReference type="AlphaFoldDB" id="A0A076F1A3"/>
<dbReference type="CDD" id="cd07819">
    <property type="entry name" value="SRPBCC_2"/>
    <property type="match status" value="1"/>
</dbReference>
<accession>A0A076F1A3</accession>
<dbReference type="PANTHER" id="PTHR39683:SF4">
    <property type="entry name" value="COENZYME Q-BINDING PROTEIN COQ10 START DOMAIN-CONTAINING PROTEIN"/>
    <property type="match status" value="1"/>
</dbReference>
<dbReference type="InterPro" id="IPR019587">
    <property type="entry name" value="Polyketide_cyclase/dehydratase"/>
</dbReference>
<dbReference type="PANTHER" id="PTHR39683">
    <property type="entry name" value="CONSERVED PROTEIN TB16.3"/>
    <property type="match status" value="1"/>
</dbReference>
<organism evidence="1 2">
    <name type="scientific">Rhodococcus opacus</name>
    <name type="common">Nocardia opaca</name>
    <dbReference type="NCBI Taxonomy" id="37919"/>
    <lineage>
        <taxon>Bacteria</taxon>
        <taxon>Bacillati</taxon>
        <taxon>Actinomycetota</taxon>
        <taxon>Actinomycetes</taxon>
        <taxon>Mycobacteriales</taxon>
        <taxon>Nocardiaceae</taxon>
        <taxon>Rhodococcus</taxon>
    </lineage>
</organism>
<dbReference type="Pfam" id="PF10604">
    <property type="entry name" value="Polyketide_cyc2"/>
    <property type="match status" value="1"/>
</dbReference>
<dbReference type="SUPFAM" id="SSF55961">
    <property type="entry name" value="Bet v1-like"/>
    <property type="match status" value="1"/>
</dbReference>
<evidence type="ECO:0000313" key="1">
    <source>
        <dbReference type="EMBL" id="AII09464.1"/>
    </source>
</evidence>
<dbReference type="Gene3D" id="3.30.530.20">
    <property type="match status" value="1"/>
</dbReference>
<gene>
    <name evidence="1" type="ORF">EP51_34415</name>
</gene>
<reference evidence="1 2" key="1">
    <citation type="submission" date="2014-07" db="EMBL/GenBank/DDBJ databases">
        <title>Genome Sequence of Rhodococcus opacus Strain R7, a Biodegrader of Mono- and Polycyclic Aromatic Hydrocarbons.</title>
        <authorList>
            <person name="Di Gennaro P."/>
            <person name="Zampolli J."/>
            <person name="Presti I."/>
            <person name="Cappelletti M."/>
            <person name="D'Ursi P."/>
            <person name="Orro A."/>
            <person name="Mezzelani A."/>
            <person name="Milanesi L."/>
        </authorList>
    </citation>
    <scope>NUCLEOTIDE SEQUENCE [LARGE SCALE GENOMIC DNA]</scope>
    <source>
        <strain evidence="1 2">R7</strain>
    </source>
</reference>
<dbReference type="RefSeq" id="WP_009474406.1">
    <property type="nucleotide sequence ID" value="NZ_CP008947.1"/>
</dbReference>